<dbReference type="Gene3D" id="1.10.1520.10">
    <property type="entry name" value="Ribonuclease III domain"/>
    <property type="match status" value="1"/>
</dbReference>
<feature type="domain" description="RNase III" evidence="7">
    <location>
        <begin position="44"/>
        <end position="180"/>
    </location>
</feature>
<dbReference type="SMART" id="SM00535">
    <property type="entry name" value="RIBOc"/>
    <property type="match status" value="1"/>
</dbReference>
<comment type="similarity">
    <text evidence="1">Belongs to the ribonuclease III family.</text>
</comment>
<evidence type="ECO:0000256" key="5">
    <source>
        <dbReference type="ARBA" id="ARBA00022884"/>
    </source>
</evidence>
<dbReference type="PROSITE" id="PS50142">
    <property type="entry name" value="RNASE_3_2"/>
    <property type="match status" value="1"/>
</dbReference>
<dbReference type="PANTHER" id="PTHR11207">
    <property type="entry name" value="RIBONUCLEASE III"/>
    <property type="match status" value="1"/>
</dbReference>
<evidence type="ECO:0000259" key="7">
    <source>
        <dbReference type="PROSITE" id="PS50142"/>
    </source>
</evidence>
<dbReference type="EMBL" id="MN740824">
    <property type="protein sequence ID" value="QHU13725.1"/>
    <property type="molecule type" value="Genomic_DNA"/>
</dbReference>
<dbReference type="CDD" id="cd00048">
    <property type="entry name" value="DSRM_SF"/>
    <property type="match status" value="1"/>
</dbReference>
<dbReference type="Pfam" id="PF00636">
    <property type="entry name" value="Ribonuclease_3"/>
    <property type="match status" value="1"/>
</dbReference>
<dbReference type="PROSITE" id="PS00517">
    <property type="entry name" value="RNASE_3_1"/>
    <property type="match status" value="1"/>
</dbReference>
<name>A0A6C0K6N7_9ZZZZ</name>
<organism evidence="8">
    <name type="scientific">viral metagenome</name>
    <dbReference type="NCBI Taxonomy" id="1070528"/>
    <lineage>
        <taxon>unclassified sequences</taxon>
        <taxon>metagenomes</taxon>
        <taxon>organismal metagenomes</taxon>
    </lineage>
</organism>
<dbReference type="HAMAP" id="MF_00104">
    <property type="entry name" value="RNase_III"/>
    <property type="match status" value="1"/>
</dbReference>
<dbReference type="PROSITE" id="PS50137">
    <property type="entry name" value="DS_RBD"/>
    <property type="match status" value="1"/>
</dbReference>
<dbReference type="GO" id="GO:0004525">
    <property type="term" value="F:ribonuclease III activity"/>
    <property type="evidence" value="ECO:0007669"/>
    <property type="project" value="InterPro"/>
</dbReference>
<dbReference type="PANTHER" id="PTHR11207:SF0">
    <property type="entry name" value="RIBONUCLEASE 3"/>
    <property type="match status" value="1"/>
</dbReference>
<proteinExistence type="inferred from homology"/>
<dbReference type="GO" id="GO:0003725">
    <property type="term" value="F:double-stranded RNA binding"/>
    <property type="evidence" value="ECO:0007669"/>
    <property type="project" value="TreeGrafter"/>
</dbReference>
<evidence type="ECO:0000256" key="4">
    <source>
        <dbReference type="ARBA" id="ARBA00022801"/>
    </source>
</evidence>
<dbReference type="Gene3D" id="3.30.160.20">
    <property type="match status" value="1"/>
</dbReference>
<reference evidence="8" key="1">
    <citation type="journal article" date="2020" name="Nature">
        <title>Giant virus diversity and host interactions through global metagenomics.</title>
        <authorList>
            <person name="Schulz F."/>
            <person name="Roux S."/>
            <person name="Paez-Espino D."/>
            <person name="Jungbluth S."/>
            <person name="Walsh D.A."/>
            <person name="Denef V.J."/>
            <person name="McMahon K.D."/>
            <person name="Konstantinidis K.T."/>
            <person name="Eloe-Fadrosh E.A."/>
            <person name="Kyrpides N.C."/>
            <person name="Woyke T."/>
        </authorList>
    </citation>
    <scope>NUCLEOTIDE SEQUENCE</scope>
    <source>
        <strain evidence="8">GVMAG-S-1101178-73</strain>
    </source>
</reference>
<dbReference type="InterPro" id="IPR000999">
    <property type="entry name" value="RNase_III_dom"/>
</dbReference>
<dbReference type="CDD" id="cd00593">
    <property type="entry name" value="RIBOc"/>
    <property type="match status" value="1"/>
</dbReference>
<dbReference type="AlphaFoldDB" id="A0A6C0K6N7"/>
<evidence type="ECO:0008006" key="9">
    <source>
        <dbReference type="Google" id="ProtNLM"/>
    </source>
</evidence>
<evidence type="ECO:0000259" key="6">
    <source>
        <dbReference type="PROSITE" id="PS50137"/>
    </source>
</evidence>
<dbReference type="InterPro" id="IPR014720">
    <property type="entry name" value="dsRBD_dom"/>
</dbReference>
<dbReference type="GO" id="GO:0006364">
    <property type="term" value="P:rRNA processing"/>
    <property type="evidence" value="ECO:0007669"/>
    <property type="project" value="InterPro"/>
</dbReference>
<dbReference type="InterPro" id="IPR011907">
    <property type="entry name" value="RNase_III"/>
</dbReference>
<evidence type="ECO:0000313" key="8">
    <source>
        <dbReference type="EMBL" id="QHU13725.1"/>
    </source>
</evidence>
<dbReference type="SUPFAM" id="SSF54768">
    <property type="entry name" value="dsRNA-binding domain-like"/>
    <property type="match status" value="1"/>
</dbReference>
<sequence length="308" mass="35411">MKRIQGIHNKTKEIDIQSQPYNNKNVLLQSADLAEIFANNGLEGIEFKNIDLYRVAFVHKSYCTMKNIDFDKSNVNCPADCLPLQDMSYERLEFLGDALIGMIVANYLYTRFPDQNEGFLSKIRTKIVNGRMLGYLSDKIGFPKFAIISKQVEETGGRNNFKIMEDIFEAFIGALFLDFQTDSDKVQLPNAIKISALTGAGYFIVESFIIYIIENYIDFCELIRIKNNYKDMLVSYMMHNLQDVPKFYEVKVLMKDNVRIFTYCIKDRNNAIIATSTGSNKKEAENNAAKEALIYYNVDICEYNSNID</sequence>
<dbReference type="Pfam" id="PF00035">
    <property type="entry name" value="dsrm"/>
    <property type="match status" value="1"/>
</dbReference>
<dbReference type="InterPro" id="IPR036389">
    <property type="entry name" value="RNase_III_sf"/>
</dbReference>
<evidence type="ECO:0000256" key="1">
    <source>
        <dbReference type="ARBA" id="ARBA00010183"/>
    </source>
</evidence>
<dbReference type="SUPFAM" id="SSF69065">
    <property type="entry name" value="RNase III domain-like"/>
    <property type="match status" value="1"/>
</dbReference>
<dbReference type="GO" id="GO:0010468">
    <property type="term" value="P:regulation of gene expression"/>
    <property type="evidence" value="ECO:0007669"/>
    <property type="project" value="TreeGrafter"/>
</dbReference>
<keyword evidence="3" id="KW-0255">Endonuclease</keyword>
<evidence type="ECO:0000256" key="3">
    <source>
        <dbReference type="ARBA" id="ARBA00022759"/>
    </source>
</evidence>
<keyword evidence="2" id="KW-0540">Nuclease</keyword>
<feature type="domain" description="DRBM" evidence="6">
    <location>
        <begin position="228"/>
        <end position="298"/>
    </location>
</feature>
<evidence type="ECO:0000256" key="2">
    <source>
        <dbReference type="ARBA" id="ARBA00022722"/>
    </source>
</evidence>
<accession>A0A6C0K6N7</accession>
<protein>
    <recommendedName>
        <fullName evidence="9">RNase III domain-containing protein</fullName>
    </recommendedName>
</protein>
<keyword evidence="5" id="KW-0694">RNA-binding</keyword>
<keyword evidence="4" id="KW-0378">Hydrolase</keyword>